<keyword evidence="2" id="KW-0808">Transferase</keyword>
<gene>
    <name evidence="6" type="ORF">S06H3_26988</name>
</gene>
<reference evidence="6" key="1">
    <citation type="journal article" date="2014" name="Front. Microbiol.">
        <title>High frequency of phylogenetically diverse reductive dehalogenase-homologous genes in deep subseafloor sedimentary metagenomes.</title>
        <authorList>
            <person name="Kawai M."/>
            <person name="Futagami T."/>
            <person name="Toyoda A."/>
            <person name="Takaki Y."/>
            <person name="Nishi S."/>
            <person name="Hori S."/>
            <person name="Arai W."/>
            <person name="Tsubouchi T."/>
            <person name="Morono Y."/>
            <person name="Uchiyama I."/>
            <person name="Ito T."/>
            <person name="Fujiyama A."/>
            <person name="Inagaki F."/>
            <person name="Takami H."/>
        </authorList>
    </citation>
    <scope>NUCLEOTIDE SEQUENCE</scope>
    <source>
        <strain evidence="6">Expedition CK06-06</strain>
    </source>
</reference>
<protein>
    <recommendedName>
        <fullName evidence="1">adenylyl-sulfate kinase</fullName>
        <ecNumber evidence="1">2.7.1.25</ecNumber>
    </recommendedName>
</protein>
<proteinExistence type="predicted"/>
<dbReference type="GO" id="GO:0005524">
    <property type="term" value="F:ATP binding"/>
    <property type="evidence" value="ECO:0007669"/>
    <property type="project" value="InterPro"/>
</dbReference>
<keyword evidence="4" id="KW-0067">ATP-binding</keyword>
<evidence type="ECO:0000256" key="1">
    <source>
        <dbReference type="ARBA" id="ARBA00012121"/>
    </source>
</evidence>
<dbReference type="AlphaFoldDB" id="X1NZ27"/>
<dbReference type="EMBL" id="BARV01015628">
    <property type="protein sequence ID" value="GAI32015.1"/>
    <property type="molecule type" value="Genomic_DNA"/>
</dbReference>
<dbReference type="GO" id="GO:0005737">
    <property type="term" value="C:cytoplasm"/>
    <property type="evidence" value="ECO:0007669"/>
    <property type="project" value="TreeGrafter"/>
</dbReference>
<feature type="non-terminal residue" evidence="6">
    <location>
        <position position="139"/>
    </location>
</feature>
<evidence type="ECO:0000313" key="6">
    <source>
        <dbReference type="EMBL" id="GAI32015.1"/>
    </source>
</evidence>
<name>X1NZ27_9ZZZZ</name>
<dbReference type="InterPro" id="IPR002891">
    <property type="entry name" value="APS"/>
</dbReference>
<evidence type="ECO:0000256" key="4">
    <source>
        <dbReference type="ARBA" id="ARBA00022840"/>
    </source>
</evidence>
<keyword evidence="3" id="KW-0547">Nucleotide-binding</keyword>
<dbReference type="CDD" id="cd02027">
    <property type="entry name" value="APSK"/>
    <property type="match status" value="1"/>
</dbReference>
<comment type="caution">
    <text evidence="6">The sequence shown here is derived from an EMBL/GenBank/DDBJ whole genome shotgun (WGS) entry which is preliminary data.</text>
</comment>
<sequence>MFKNLKEGFVIWLTGLPGSGKTTIAKGLEKYFKDNNYRIEVLDGDFVRKNLSPDLGFSKEERDQHNKRVIFLSNLLARNGVIVVVSLISPYRRIRDYARSKLKKFVEVFVKCSIEKCIERDPKGLYKKALNGEIKDMTG</sequence>
<feature type="domain" description="APS kinase" evidence="5">
    <location>
        <begin position="8"/>
        <end position="139"/>
    </location>
</feature>
<dbReference type="EC" id="2.7.1.25" evidence="1"/>
<dbReference type="GO" id="GO:0019379">
    <property type="term" value="P:sulfate assimilation, phosphoadenylyl sulfate reduction by phosphoadenylyl-sulfate reductase (thioredoxin)"/>
    <property type="evidence" value="ECO:0007669"/>
    <property type="project" value="TreeGrafter"/>
</dbReference>
<dbReference type="InterPro" id="IPR059117">
    <property type="entry name" value="APS_kinase_dom"/>
</dbReference>
<dbReference type="GO" id="GO:0004020">
    <property type="term" value="F:adenylylsulfate kinase activity"/>
    <property type="evidence" value="ECO:0007669"/>
    <property type="project" value="InterPro"/>
</dbReference>
<dbReference type="NCBIfam" id="TIGR00455">
    <property type="entry name" value="apsK"/>
    <property type="match status" value="1"/>
</dbReference>
<evidence type="ECO:0000256" key="3">
    <source>
        <dbReference type="ARBA" id="ARBA00022741"/>
    </source>
</evidence>
<evidence type="ECO:0000259" key="5">
    <source>
        <dbReference type="Pfam" id="PF01583"/>
    </source>
</evidence>
<dbReference type="Pfam" id="PF01583">
    <property type="entry name" value="APS_kinase"/>
    <property type="match status" value="1"/>
</dbReference>
<dbReference type="Gene3D" id="3.40.50.300">
    <property type="entry name" value="P-loop containing nucleotide triphosphate hydrolases"/>
    <property type="match status" value="1"/>
</dbReference>
<dbReference type="InterPro" id="IPR027417">
    <property type="entry name" value="P-loop_NTPase"/>
</dbReference>
<dbReference type="GO" id="GO:0004781">
    <property type="term" value="F:sulfate adenylyltransferase (ATP) activity"/>
    <property type="evidence" value="ECO:0007669"/>
    <property type="project" value="TreeGrafter"/>
</dbReference>
<dbReference type="GO" id="GO:0010134">
    <property type="term" value="P:sulfate assimilation via adenylyl sulfate reduction"/>
    <property type="evidence" value="ECO:0007669"/>
    <property type="project" value="TreeGrafter"/>
</dbReference>
<evidence type="ECO:0000256" key="2">
    <source>
        <dbReference type="ARBA" id="ARBA00022679"/>
    </source>
</evidence>
<organism evidence="6">
    <name type="scientific">marine sediment metagenome</name>
    <dbReference type="NCBI Taxonomy" id="412755"/>
    <lineage>
        <taxon>unclassified sequences</taxon>
        <taxon>metagenomes</taxon>
        <taxon>ecological metagenomes</taxon>
    </lineage>
</organism>
<dbReference type="SUPFAM" id="SSF52540">
    <property type="entry name" value="P-loop containing nucleoside triphosphate hydrolases"/>
    <property type="match status" value="1"/>
</dbReference>
<accession>X1NZ27</accession>
<dbReference type="PANTHER" id="PTHR42700:SF1">
    <property type="entry name" value="SULFATE ADENYLYLTRANSFERASE"/>
    <property type="match status" value="1"/>
</dbReference>
<dbReference type="InterPro" id="IPR050512">
    <property type="entry name" value="Sulf_AdTrans/APS_kinase"/>
</dbReference>
<dbReference type="PANTHER" id="PTHR42700">
    <property type="entry name" value="SULFATE ADENYLYLTRANSFERASE"/>
    <property type="match status" value="1"/>
</dbReference>